<reference evidence="12 13" key="1">
    <citation type="journal article" date="2017" name="Mol. Plant">
        <title>The Genome of Medicinal Plant Macleaya cordata Provides New Insights into Benzylisoquinoline Alkaloids Metabolism.</title>
        <authorList>
            <person name="Liu X."/>
            <person name="Liu Y."/>
            <person name="Huang P."/>
            <person name="Ma Y."/>
            <person name="Qing Z."/>
            <person name="Tang Q."/>
            <person name="Cao H."/>
            <person name="Cheng P."/>
            <person name="Zheng Y."/>
            <person name="Yuan Z."/>
            <person name="Zhou Y."/>
            <person name="Liu J."/>
            <person name="Tang Z."/>
            <person name="Zhuo Y."/>
            <person name="Zhang Y."/>
            <person name="Yu L."/>
            <person name="Huang J."/>
            <person name="Yang P."/>
            <person name="Peng Q."/>
            <person name="Zhang J."/>
            <person name="Jiang W."/>
            <person name="Zhang Z."/>
            <person name="Lin K."/>
            <person name="Ro D.K."/>
            <person name="Chen X."/>
            <person name="Xiong X."/>
            <person name="Shang Y."/>
            <person name="Huang S."/>
            <person name="Zeng J."/>
        </authorList>
    </citation>
    <scope>NUCLEOTIDE SEQUENCE [LARGE SCALE GENOMIC DNA]</scope>
    <source>
        <strain evidence="13">cv. BLH2017</strain>
        <tissue evidence="12">Root</tissue>
    </source>
</reference>
<dbReference type="InterPro" id="IPR003663">
    <property type="entry name" value="Sugar/inositol_transpt"/>
</dbReference>
<evidence type="ECO:0000256" key="7">
    <source>
        <dbReference type="ARBA" id="ARBA00022989"/>
    </source>
</evidence>
<keyword evidence="7 10" id="KW-1133">Transmembrane helix</keyword>
<feature type="transmembrane region" description="Helical" evidence="10">
    <location>
        <begin position="31"/>
        <end position="50"/>
    </location>
</feature>
<evidence type="ECO:0000256" key="2">
    <source>
        <dbReference type="ARBA" id="ARBA00010992"/>
    </source>
</evidence>
<evidence type="ECO:0000313" key="13">
    <source>
        <dbReference type="Proteomes" id="UP000195402"/>
    </source>
</evidence>
<feature type="transmembrane region" description="Helical" evidence="10">
    <location>
        <begin position="62"/>
        <end position="85"/>
    </location>
</feature>
<evidence type="ECO:0000256" key="8">
    <source>
        <dbReference type="ARBA" id="ARBA00023136"/>
    </source>
</evidence>
<dbReference type="InterPro" id="IPR045262">
    <property type="entry name" value="STP/PLT_plant"/>
</dbReference>
<dbReference type="OMA" id="AYWLCYG"/>
<dbReference type="SUPFAM" id="SSF103473">
    <property type="entry name" value="MFS general substrate transporter"/>
    <property type="match status" value="1"/>
</dbReference>
<dbReference type="PROSITE" id="PS00217">
    <property type="entry name" value="SUGAR_TRANSPORT_2"/>
    <property type="match status" value="1"/>
</dbReference>
<feature type="transmembrane region" description="Helical" evidence="10">
    <location>
        <begin position="91"/>
        <end position="108"/>
    </location>
</feature>
<dbReference type="GO" id="GO:0016020">
    <property type="term" value="C:membrane"/>
    <property type="evidence" value="ECO:0007669"/>
    <property type="project" value="UniProtKB-SubCell"/>
</dbReference>
<evidence type="ECO:0000259" key="11">
    <source>
        <dbReference type="PROSITE" id="PS50850"/>
    </source>
</evidence>
<dbReference type="InterPro" id="IPR005829">
    <property type="entry name" value="Sugar_transporter_CS"/>
</dbReference>
<feature type="transmembrane region" description="Helical" evidence="10">
    <location>
        <begin position="148"/>
        <end position="171"/>
    </location>
</feature>
<dbReference type="FunFam" id="1.20.1250.20:FF:000002">
    <property type="entry name" value="Sugar transport protein 13"/>
    <property type="match status" value="1"/>
</dbReference>
<comment type="caution">
    <text evidence="12">The sequence shown here is derived from an EMBL/GenBank/DDBJ whole genome shotgun (WGS) entry which is preliminary data.</text>
</comment>
<proteinExistence type="inferred from homology"/>
<evidence type="ECO:0000256" key="10">
    <source>
        <dbReference type="SAM" id="Phobius"/>
    </source>
</evidence>
<dbReference type="InterPro" id="IPR020846">
    <property type="entry name" value="MFS_dom"/>
</dbReference>
<accession>A0A200PM97</accession>
<evidence type="ECO:0000256" key="1">
    <source>
        <dbReference type="ARBA" id="ARBA00004141"/>
    </source>
</evidence>
<dbReference type="PANTHER" id="PTHR23500">
    <property type="entry name" value="SOLUTE CARRIER FAMILY 2, FACILITATED GLUCOSE TRANSPORTER"/>
    <property type="match status" value="1"/>
</dbReference>
<feature type="transmembrane region" description="Helical" evidence="10">
    <location>
        <begin position="271"/>
        <end position="293"/>
    </location>
</feature>
<evidence type="ECO:0000256" key="3">
    <source>
        <dbReference type="ARBA" id="ARBA00022448"/>
    </source>
</evidence>
<keyword evidence="6" id="KW-0769">Symport</keyword>
<dbReference type="InterPro" id="IPR044778">
    <property type="entry name" value="MFS_STP/MST-like_plant"/>
</dbReference>
<dbReference type="InterPro" id="IPR005828">
    <property type="entry name" value="MFS_sugar_transport-like"/>
</dbReference>
<evidence type="ECO:0000256" key="4">
    <source>
        <dbReference type="ARBA" id="ARBA00022597"/>
    </source>
</evidence>
<dbReference type="InParanoid" id="A0A200PM97"/>
<keyword evidence="5 10" id="KW-0812">Transmembrane</keyword>
<dbReference type="NCBIfam" id="TIGR00879">
    <property type="entry name" value="SP"/>
    <property type="match status" value="1"/>
</dbReference>
<protein>
    <submittedName>
        <fullName evidence="12">Sugar/inositol transporter</fullName>
    </submittedName>
</protein>
<keyword evidence="13" id="KW-1185">Reference proteome</keyword>
<dbReference type="Gene3D" id="1.20.1250.20">
    <property type="entry name" value="MFS general substrate transporter like domains"/>
    <property type="match status" value="1"/>
</dbReference>
<keyword evidence="4" id="KW-0762">Sugar transport</keyword>
<feature type="transmembrane region" description="Helical" evidence="10">
    <location>
        <begin position="120"/>
        <end position="142"/>
    </location>
</feature>
<comment type="similarity">
    <text evidence="2 9">Belongs to the major facilitator superfamily. Sugar transporter (TC 2.A.1.1) family.</text>
</comment>
<gene>
    <name evidence="12" type="ORF">BVC80_715g32</name>
</gene>
<comment type="subcellular location">
    <subcellularLocation>
        <location evidence="1">Membrane</location>
        <topology evidence="1">Multi-pass membrane protein</topology>
    </subcellularLocation>
</comment>
<dbReference type="AlphaFoldDB" id="A0A200PM97"/>
<dbReference type="PROSITE" id="PS00216">
    <property type="entry name" value="SUGAR_TRANSPORT_1"/>
    <property type="match status" value="1"/>
</dbReference>
<dbReference type="FunCoup" id="A0A200PM97">
    <property type="interactions" value="126"/>
</dbReference>
<dbReference type="GO" id="GO:0015293">
    <property type="term" value="F:symporter activity"/>
    <property type="evidence" value="ECO:0007669"/>
    <property type="project" value="UniProtKB-KW"/>
</dbReference>
<keyword evidence="8 10" id="KW-0472">Membrane</keyword>
<organism evidence="12 13">
    <name type="scientific">Macleaya cordata</name>
    <name type="common">Five-seeded plume-poppy</name>
    <name type="synonym">Bocconia cordata</name>
    <dbReference type="NCBI Taxonomy" id="56857"/>
    <lineage>
        <taxon>Eukaryota</taxon>
        <taxon>Viridiplantae</taxon>
        <taxon>Streptophyta</taxon>
        <taxon>Embryophyta</taxon>
        <taxon>Tracheophyta</taxon>
        <taxon>Spermatophyta</taxon>
        <taxon>Magnoliopsida</taxon>
        <taxon>Ranunculales</taxon>
        <taxon>Papaveraceae</taxon>
        <taxon>Papaveroideae</taxon>
        <taxon>Macleaya</taxon>
    </lineage>
</organism>
<dbReference type="OrthoDB" id="5296287at2759"/>
<feature type="domain" description="Major facilitator superfamily (MFS) profile" evidence="11">
    <location>
        <begin position="1"/>
        <end position="428"/>
    </location>
</feature>
<keyword evidence="3 9" id="KW-0813">Transport</keyword>
<dbReference type="PANTHER" id="PTHR23500:SF44">
    <property type="entry name" value="SUGAR TRANSPORT PROTEIN 5"/>
    <property type="match status" value="1"/>
</dbReference>
<dbReference type="Pfam" id="PF00083">
    <property type="entry name" value="Sugar_tr"/>
    <property type="match status" value="1"/>
</dbReference>
<dbReference type="CDD" id="cd17361">
    <property type="entry name" value="MFS_STP"/>
    <property type="match status" value="1"/>
</dbReference>
<dbReference type="InterPro" id="IPR036259">
    <property type="entry name" value="MFS_trans_sf"/>
</dbReference>
<sequence length="453" mass="49835">MEPFLEKFFPSVLKKMADSAHNAYCVFDSQILTLFTSSLYIAGLASSLVASRVTRAMGRKATMVLGGCTFLVGSAINCAAINVAMLILGRIMLGFGLGFTNQAAPVYISEMAPPKWRGAFNTGFQLFIGIGVLFATIINFIAAQLGSWGWRFSLGLAAAPAAFMILGALLVTDTPSSLVERGKLTEARQALVKVRGVNSTVETELNELVEASEAAREVNQESCTTIFDRQYRPHLVISMAIPFFQQLTGINVVAFYAPVLFQSVGFGSDSALKGAIILGLVNLTSISLSMCMVDRFGRRVLFIEGGIQMLICQVALAWLLGKDLGFSGDQPLSQKSAIMILILMCFYGAGFGLSWGPLCWIVPSEIFPMRIRPTGQSTTVSVHFTTTFILAQTFLTMLCKFRYFVFLFYGGWIIVMTVFIVCFVPETKGVPLESMHIVWERHWYWNRFTPRTG</sequence>
<name>A0A200PM97_MACCD</name>
<evidence type="ECO:0000256" key="6">
    <source>
        <dbReference type="ARBA" id="ARBA00022847"/>
    </source>
</evidence>
<feature type="transmembrane region" description="Helical" evidence="10">
    <location>
        <begin position="401"/>
        <end position="424"/>
    </location>
</feature>
<dbReference type="EMBL" id="MVGT01004510">
    <property type="protein sequence ID" value="OUZ99333.1"/>
    <property type="molecule type" value="Genomic_DNA"/>
</dbReference>
<dbReference type="Proteomes" id="UP000195402">
    <property type="component" value="Unassembled WGS sequence"/>
</dbReference>
<evidence type="ECO:0000256" key="5">
    <source>
        <dbReference type="ARBA" id="ARBA00022692"/>
    </source>
</evidence>
<dbReference type="GO" id="GO:0015145">
    <property type="term" value="F:monosaccharide transmembrane transporter activity"/>
    <property type="evidence" value="ECO:0007669"/>
    <property type="project" value="InterPro"/>
</dbReference>
<dbReference type="PROSITE" id="PS50850">
    <property type="entry name" value="MFS"/>
    <property type="match status" value="1"/>
</dbReference>
<evidence type="ECO:0000256" key="9">
    <source>
        <dbReference type="RuleBase" id="RU003346"/>
    </source>
</evidence>
<feature type="transmembrane region" description="Helical" evidence="10">
    <location>
        <begin position="235"/>
        <end position="259"/>
    </location>
</feature>
<feature type="transmembrane region" description="Helical" evidence="10">
    <location>
        <begin position="300"/>
        <end position="320"/>
    </location>
</feature>
<evidence type="ECO:0000313" key="12">
    <source>
        <dbReference type="EMBL" id="OUZ99333.1"/>
    </source>
</evidence>
<feature type="transmembrane region" description="Helical" evidence="10">
    <location>
        <begin position="340"/>
        <end position="362"/>
    </location>
</feature>
<dbReference type="PRINTS" id="PR00171">
    <property type="entry name" value="SUGRTRNSPORT"/>
</dbReference>